<organism evidence="5 6">
    <name type="scientific">Tengunoibacter tsumagoiensis</name>
    <dbReference type="NCBI Taxonomy" id="2014871"/>
    <lineage>
        <taxon>Bacteria</taxon>
        <taxon>Bacillati</taxon>
        <taxon>Chloroflexota</taxon>
        <taxon>Ktedonobacteria</taxon>
        <taxon>Ktedonobacterales</taxon>
        <taxon>Dictyobacteraceae</taxon>
        <taxon>Tengunoibacter</taxon>
    </lineage>
</organism>
<dbReference type="GO" id="GO:0003700">
    <property type="term" value="F:DNA-binding transcription factor activity"/>
    <property type="evidence" value="ECO:0007669"/>
    <property type="project" value="TreeGrafter"/>
</dbReference>
<dbReference type="Proteomes" id="UP000287352">
    <property type="component" value="Unassembled WGS sequence"/>
</dbReference>
<gene>
    <name evidence="5" type="ORF">KTT_17250</name>
</gene>
<reference evidence="6" key="1">
    <citation type="submission" date="2018-12" db="EMBL/GenBank/DDBJ databases">
        <title>Tengunoibacter tsumagoiensis gen. nov., sp. nov., Dictyobacter kobayashii sp. nov., D. alpinus sp. nov., and D. joshuensis sp. nov. and description of Dictyobacteraceae fam. nov. within the order Ktedonobacterales isolated from Tengu-no-mugimeshi.</title>
        <authorList>
            <person name="Wang C.M."/>
            <person name="Zheng Y."/>
            <person name="Sakai Y."/>
            <person name="Toyoda A."/>
            <person name="Minakuchi Y."/>
            <person name="Abe K."/>
            <person name="Yokota A."/>
            <person name="Yabe S."/>
        </authorList>
    </citation>
    <scope>NUCLEOTIDE SEQUENCE [LARGE SCALE GENOMIC DNA]</scope>
    <source>
        <strain evidence="6">Uno3</strain>
    </source>
</reference>
<dbReference type="Gene3D" id="3.40.50.2300">
    <property type="match status" value="2"/>
</dbReference>
<sequence length="343" mass="37403">MSYQSDRRSTSIDVARRAGVSQSTVSLVLAGKAAGRVSPDLQEKIFEIAQDLGYRPNIAARTLRLGYSQVIALVVPDITNPFFAALLAEVEQIARRHGYTVVLLNTKNVPDWQQLLVKDFAADLLSGFLFCGLNFSFDELAPAIKKRTVLMDAPDGLHRQPSILQLDITGGMHAALVHLIQLGHRRIVHLAAAVEEETFRVRQQVYQRVLREAGLPLDETSQRAALFTVPSALEAARQLLAAAETPTAILCDSDFLAIGAYQAAQERGLRIPEELSIIGFDDSLIAQILTPALTTVAIPVAQMSELAFAMLLALLEGRACEVPPPVPLQLIIRASTAQVTRKQ</sequence>
<dbReference type="PROSITE" id="PS50932">
    <property type="entry name" value="HTH_LACI_2"/>
    <property type="match status" value="1"/>
</dbReference>
<dbReference type="InterPro" id="IPR046335">
    <property type="entry name" value="LacI/GalR-like_sensor"/>
</dbReference>
<keyword evidence="6" id="KW-1185">Reference proteome</keyword>
<keyword evidence="2 5" id="KW-0238">DNA-binding</keyword>
<dbReference type="Pfam" id="PF13377">
    <property type="entry name" value="Peripla_BP_3"/>
    <property type="match status" value="1"/>
</dbReference>
<protein>
    <submittedName>
        <fullName evidence="5">DNA-binding transcriptional regulator CytR</fullName>
    </submittedName>
</protein>
<dbReference type="InterPro" id="IPR010982">
    <property type="entry name" value="Lambda_DNA-bd_dom_sf"/>
</dbReference>
<dbReference type="Gene3D" id="1.10.260.40">
    <property type="entry name" value="lambda repressor-like DNA-binding domains"/>
    <property type="match status" value="1"/>
</dbReference>
<dbReference type="RefSeq" id="WP_126579539.1">
    <property type="nucleotide sequence ID" value="NZ_BIFR01000001.1"/>
</dbReference>
<feature type="domain" description="HTH lacI-type" evidence="4">
    <location>
        <begin position="9"/>
        <end position="65"/>
    </location>
</feature>
<keyword evidence="1" id="KW-0805">Transcription regulation</keyword>
<evidence type="ECO:0000313" key="6">
    <source>
        <dbReference type="Proteomes" id="UP000287352"/>
    </source>
</evidence>
<dbReference type="EMBL" id="BIFR01000001">
    <property type="protein sequence ID" value="GCE11866.1"/>
    <property type="molecule type" value="Genomic_DNA"/>
</dbReference>
<dbReference type="SMART" id="SM00354">
    <property type="entry name" value="HTH_LACI"/>
    <property type="match status" value="1"/>
</dbReference>
<evidence type="ECO:0000256" key="1">
    <source>
        <dbReference type="ARBA" id="ARBA00023015"/>
    </source>
</evidence>
<dbReference type="CDD" id="cd06267">
    <property type="entry name" value="PBP1_LacI_sugar_binding-like"/>
    <property type="match status" value="1"/>
</dbReference>
<dbReference type="GO" id="GO:0000976">
    <property type="term" value="F:transcription cis-regulatory region binding"/>
    <property type="evidence" value="ECO:0007669"/>
    <property type="project" value="TreeGrafter"/>
</dbReference>
<dbReference type="PANTHER" id="PTHR30146">
    <property type="entry name" value="LACI-RELATED TRANSCRIPTIONAL REPRESSOR"/>
    <property type="match status" value="1"/>
</dbReference>
<dbReference type="OrthoDB" id="156657at2"/>
<dbReference type="SUPFAM" id="SSF53822">
    <property type="entry name" value="Periplasmic binding protein-like I"/>
    <property type="match status" value="1"/>
</dbReference>
<dbReference type="InterPro" id="IPR028082">
    <property type="entry name" value="Peripla_BP_I"/>
</dbReference>
<keyword evidence="3" id="KW-0804">Transcription</keyword>
<name>A0A401ZYD4_9CHLR</name>
<dbReference type="Pfam" id="PF00356">
    <property type="entry name" value="LacI"/>
    <property type="match status" value="1"/>
</dbReference>
<dbReference type="CDD" id="cd01392">
    <property type="entry name" value="HTH_LacI"/>
    <property type="match status" value="1"/>
</dbReference>
<evidence type="ECO:0000259" key="4">
    <source>
        <dbReference type="PROSITE" id="PS50932"/>
    </source>
</evidence>
<dbReference type="AlphaFoldDB" id="A0A401ZYD4"/>
<evidence type="ECO:0000256" key="2">
    <source>
        <dbReference type="ARBA" id="ARBA00023125"/>
    </source>
</evidence>
<accession>A0A401ZYD4</accession>
<comment type="caution">
    <text evidence="5">The sequence shown here is derived from an EMBL/GenBank/DDBJ whole genome shotgun (WGS) entry which is preliminary data.</text>
</comment>
<proteinExistence type="predicted"/>
<evidence type="ECO:0000313" key="5">
    <source>
        <dbReference type="EMBL" id="GCE11866.1"/>
    </source>
</evidence>
<evidence type="ECO:0000256" key="3">
    <source>
        <dbReference type="ARBA" id="ARBA00023163"/>
    </source>
</evidence>
<dbReference type="InterPro" id="IPR000843">
    <property type="entry name" value="HTH_LacI"/>
</dbReference>
<dbReference type="SUPFAM" id="SSF47413">
    <property type="entry name" value="lambda repressor-like DNA-binding domains"/>
    <property type="match status" value="1"/>
</dbReference>
<dbReference type="PANTHER" id="PTHR30146:SF138">
    <property type="entry name" value="TRANSCRIPTIONAL REGULATORY PROTEIN"/>
    <property type="match status" value="1"/>
</dbReference>